<dbReference type="EMBL" id="LAHD01000076">
    <property type="protein sequence ID" value="PHK01026.1"/>
    <property type="molecule type" value="Genomic_DNA"/>
</dbReference>
<dbReference type="GO" id="GO:0016020">
    <property type="term" value="C:membrane"/>
    <property type="evidence" value="ECO:0007669"/>
    <property type="project" value="UniProtKB-SubCell"/>
</dbReference>
<dbReference type="InterPro" id="IPR044878">
    <property type="entry name" value="UbiA_sf"/>
</dbReference>
<reference evidence="6 7" key="1">
    <citation type="submission" date="2015-02" db="EMBL/GenBank/DDBJ databases">
        <title>Nostoc linckia genome annotation.</title>
        <authorList>
            <person name="Zhou Z."/>
        </authorList>
    </citation>
    <scope>NUCLEOTIDE SEQUENCE [LARGE SCALE GENOMIC DNA]</scope>
    <source>
        <strain evidence="7">z8</strain>
    </source>
</reference>
<evidence type="ECO:0000313" key="7">
    <source>
        <dbReference type="Proteomes" id="UP000222310"/>
    </source>
</evidence>
<comment type="caution">
    <text evidence="6">The sequence shown here is derived from an EMBL/GenBank/DDBJ whole genome shotgun (WGS) entry which is preliminary data.</text>
</comment>
<dbReference type="InterPro" id="IPR000537">
    <property type="entry name" value="UbiA_prenyltransferase"/>
</dbReference>
<evidence type="ECO:0000313" key="6">
    <source>
        <dbReference type="EMBL" id="PHK01026.1"/>
    </source>
</evidence>
<feature type="transmembrane region" description="Helical" evidence="5">
    <location>
        <begin position="229"/>
        <end position="250"/>
    </location>
</feature>
<evidence type="ECO:0000256" key="4">
    <source>
        <dbReference type="ARBA" id="ARBA00023136"/>
    </source>
</evidence>
<name>A0A9Q5Z9D3_NOSLI</name>
<keyword evidence="4 5" id="KW-0472">Membrane</keyword>
<feature type="transmembrane region" description="Helical" evidence="5">
    <location>
        <begin position="5"/>
        <end position="22"/>
    </location>
</feature>
<comment type="subcellular location">
    <subcellularLocation>
        <location evidence="1">Membrane</location>
        <topology evidence="1">Multi-pass membrane protein</topology>
    </subcellularLocation>
</comment>
<feature type="transmembrane region" description="Helical" evidence="5">
    <location>
        <begin position="158"/>
        <end position="178"/>
    </location>
</feature>
<feature type="transmembrane region" description="Helical" evidence="5">
    <location>
        <begin position="101"/>
        <end position="121"/>
    </location>
</feature>
<dbReference type="AlphaFoldDB" id="A0A9Q5Z9D3"/>
<evidence type="ECO:0000256" key="3">
    <source>
        <dbReference type="ARBA" id="ARBA00022989"/>
    </source>
</evidence>
<evidence type="ECO:0000256" key="5">
    <source>
        <dbReference type="SAM" id="Phobius"/>
    </source>
</evidence>
<feature type="transmembrane region" description="Helical" evidence="5">
    <location>
        <begin position="126"/>
        <end position="146"/>
    </location>
</feature>
<gene>
    <name evidence="6" type="ORF">VF08_23060</name>
</gene>
<dbReference type="InterPro" id="IPR050475">
    <property type="entry name" value="Prenyltransferase_related"/>
</dbReference>
<sequence length="331" mass="35948">MTRPGFSNAAILMSVAGLLSFYKTNPPYTHVAGLAIVIGMLGSSIVILNDLLDQDDDEVTAPYLPLPAGLLNRDEAKLGFAILITLCLICLNYVIQDPFKFLSASILVVIALLTSAAYCIFKNTGFLASLLMSVPYIVFALIGYIVGDGNIRYITTNLETIVVVISSFLISFSGNILAGLRDIDKDPLVGNQTLPVRLGSQRAFKLVVFLAAIDSALVAWLAIRDPKAYYSLPILVIALVLMGISFLPILRTYGEADRGRVQRMSDMKMWLLGKDIKLIALVSVFSLPIGLALGIGLRLLRLFFQKGYKKQIIDGGLSDILATTNPLNNDS</sequence>
<keyword evidence="3 5" id="KW-1133">Transmembrane helix</keyword>
<evidence type="ECO:0008006" key="8">
    <source>
        <dbReference type="Google" id="ProtNLM"/>
    </source>
</evidence>
<dbReference type="Pfam" id="PF01040">
    <property type="entry name" value="UbiA"/>
    <property type="match status" value="1"/>
</dbReference>
<feature type="transmembrane region" description="Helical" evidence="5">
    <location>
        <begin position="278"/>
        <end position="300"/>
    </location>
</feature>
<feature type="transmembrane region" description="Helical" evidence="5">
    <location>
        <begin position="28"/>
        <end position="48"/>
    </location>
</feature>
<feature type="transmembrane region" description="Helical" evidence="5">
    <location>
        <begin position="203"/>
        <end position="223"/>
    </location>
</feature>
<protein>
    <recommendedName>
        <fullName evidence="8">UbiA family prenyltransferase</fullName>
    </recommendedName>
</protein>
<feature type="transmembrane region" description="Helical" evidence="5">
    <location>
        <begin position="78"/>
        <end position="95"/>
    </location>
</feature>
<dbReference type="GO" id="GO:0016765">
    <property type="term" value="F:transferase activity, transferring alkyl or aryl (other than methyl) groups"/>
    <property type="evidence" value="ECO:0007669"/>
    <property type="project" value="InterPro"/>
</dbReference>
<keyword evidence="2 5" id="KW-0812">Transmembrane</keyword>
<dbReference type="PANTHER" id="PTHR42723">
    <property type="entry name" value="CHLOROPHYLL SYNTHASE"/>
    <property type="match status" value="1"/>
</dbReference>
<dbReference type="Proteomes" id="UP000222310">
    <property type="component" value="Unassembled WGS sequence"/>
</dbReference>
<evidence type="ECO:0000256" key="2">
    <source>
        <dbReference type="ARBA" id="ARBA00022692"/>
    </source>
</evidence>
<accession>A0A9Q5Z9D3</accession>
<proteinExistence type="predicted"/>
<dbReference type="Gene3D" id="1.10.357.140">
    <property type="entry name" value="UbiA prenyltransferase"/>
    <property type="match status" value="1"/>
</dbReference>
<organism evidence="6 7">
    <name type="scientific">Nostoc linckia z8</name>
    <dbReference type="NCBI Taxonomy" id="1628746"/>
    <lineage>
        <taxon>Bacteria</taxon>
        <taxon>Bacillati</taxon>
        <taxon>Cyanobacteriota</taxon>
        <taxon>Cyanophyceae</taxon>
        <taxon>Nostocales</taxon>
        <taxon>Nostocaceae</taxon>
        <taxon>Nostoc</taxon>
    </lineage>
</organism>
<evidence type="ECO:0000256" key="1">
    <source>
        <dbReference type="ARBA" id="ARBA00004141"/>
    </source>
</evidence>
<dbReference type="PANTHER" id="PTHR42723:SF1">
    <property type="entry name" value="CHLOROPHYLL SYNTHASE, CHLOROPLASTIC"/>
    <property type="match status" value="1"/>
</dbReference>